<dbReference type="Proteomes" id="UP001152797">
    <property type="component" value="Unassembled WGS sequence"/>
</dbReference>
<dbReference type="Pfam" id="PF17123">
    <property type="entry name" value="zf-RING_11"/>
    <property type="match status" value="1"/>
</dbReference>
<proteinExistence type="predicted"/>
<keyword evidence="8" id="KW-1185">Reference proteome</keyword>
<dbReference type="InterPro" id="IPR011043">
    <property type="entry name" value="Gal_Oxase/kelch_b-propeller"/>
</dbReference>
<dbReference type="SUPFAM" id="SSF57850">
    <property type="entry name" value="RING/U-box"/>
    <property type="match status" value="1"/>
</dbReference>
<evidence type="ECO:0000313" key="8">
    <source>
        <dbReference type="Proteomes" id="UP001152797"/>
    </source>
</evidence>
<evidence type="ECO:0000259" key="4">
    <source>
        <dbReference type="Pfam" id="PF17123"/>
    </source>
</evidence>
<evidence type="ECO:0000256" key="2">
    <source>
        <dbReference type="ARBA" id="ARBA00022737"/>
    </source>
</evidence>
<dbReference type="SUPFAM" id="SSF50965">
    <property type="entry name" value="Galactose oxidase, central domain"/>
    <property type="match status" value="1"/>
</dbReference>
<gene>
    <name evidence="5" type="ORF">C1SCF055_LOCUS13961</name>
</gene>
<organism evidence="5">
    <name type="scientific">Cladocopium goreaui</name>
    <dbReference type="NCBI Taxonomy" id="2562237"/>
    <lineage>
        <taxon>Eukaryota</taxon>
        <taxon>Sar</taxon>
        <taxon>Alveolata</taxon>
        <taxon>Dinophyceae</taxon>
        <taxon>Suessiales</taxon>
        <taxon>Symbiodiniaceae</taxon>
        <taxon>Cladocopium</taxon>
    </lineage>
</organism>
<evidence type="ECO:0000313" key="5">
    <source>
        <dbReference type="EMBL" id="CAI3986618.1"/>
    </source>
</evidence>
<dbReference type="InterPro" id="IPR015915">
    <property type="entry name" value="Kelch-typ_b-propeller"/>
</dbReference>
<keyword evidence="1" id="KW-0880">Kelch repeat</keyword>
<name>A0A9P1C9J3_9DINO</name>
<feature type="domain" description="RING-type" evidence="4">
    <location>
        <begin position="42"/>
        <end position="66"/>
    </location>
</feature>
<feature type="non-terminal residue" evidence="5">
    <location>
        <position position="1"/>
    </location>
</feature>
<dbReference type="Gene3D" id="3.30.40.10">
    <property type="entry name" value="Zinc/RING finger domain, C3HC4 (zinc finger)"/>
    <property type="match status" value="1"/>
</dbReference>
<dbReference type="PANTHER" id="PTHR46093">
    <property type="entry name" value="ACYL-COA-BINDING DOMAIN-CONTAINING PROTEIN 5"/>
    <property type="match status" value="1"/>
</dbReference>
<sequence>YSGNITVSCFAELTEEQTQKMVRAIEEHLPDVRVAGNEEITCPVCLDEIGREDVAKLLPCKHYYHSVSTAAVGTMTRSAAVIAASILFAAMEAAANWWIEVTPASTAPAGRMYHAAVWAPGADGIYVSAGKDRRLMDDLHFYDRTREEHTAVWAPEADGFYVFGGQSNGYRNELHFYDRQANQWTEVTAAGTAPAGRMYHAAVWAPGADGFYVFAGKDRRLMDDLHFYDRKANQWSDVTPAGTAPGSREGHTAVWAPEA</sequence>
<evidence type="ECO:0000256" key="1">
    <source>
        <dbReference type="ARBA" id="ARBA00022441"/>
    </source>
</evidence>
<keyword evidence="2" id="KW-0677">Repeat</keyword>
<dbReference type="Gene3D" id="2.120.10.80">
    <property type="entry name" value="Kelch-type beta propeller"/>
    <property type="match status" value="1"/>
</dbReference>
<evidence type="ECO:0000256" key="3">
    <source>
        <dbReference type="SAM" id="MobiDB-lite"/>
    </source>
</evidence>
<dbReference type="EMBL" id="CAMXCT020001098">
    <property type="protein sequence ID" value="CAL1139993.1"/>
    <property type="molecule type" value="Genomic_DNA"/>
</dbReference>
<evidence type="ECO:0000313" key="6">
    <source>
        <dbReference type="EMBL" id="CAL1139993.1"/>
    </source>
</evidence>
<dbReference type="OrthoDB" id="10251809at2759"/>
<reference evidence="5" key="1">
    <citation type="submission" date="2022-10" db="EMBL/GenBank/DDBJ databases">
        <authorList>
            <person name="Chen Y."/>
            <person name="Dougan E. K."/>
            <person name="Chan C."/>
            <person name="Rhodes N."/>
            <person name="Thang M."/>
        </authorList>
    </citation>
    <scope>NUCLEOTIDE SEQUENCE</scope>
</reference>
<dbReference type="InterPro" id="IPR001841">
    <property type="entry name" value="Znf_RING"/>
</dbReference>
<protein>
    <submittedName>
        <fullName evidence="7">Thiohydroximate-O-sulfate sulfur/sulfate-lyase (Nitrile-forming) NSP5 (Nitrile-specifier protein 1 ) (AtNSP1) (Nitrile-specifier protein 5) (AtNSP5)</fullName>
    </submittedName>
</protein>
<dbReference type="PANTHER" id="PTHR46093:SF18">
    <property type="entry name" value="FIBRONECTIN TYPE-III DOMAIN-CONTAINING PROTEIN"/>
    <property type="match status" value="1"/>
</dbReference>
<comment type="caution">
    <text evidence="5">The sequence shown here is derived from an EMBL/GenBank/DDBJ whole genome shotgun (WGS) entry which is preliminary data.</text>
</comment>
<reference evidence="6" key="2">
    <citation type="submission" date="2024-04" db="EMBL/GenBank/DDBJ databases">
        <authorList>
            <person name="Chen Y."/>
            <person name="Shah S."/>
            <person name="Dougan E. K."/>
            <person name="Thang M."/>
            <person name="Chan C."/>
        </authorList>
    </citation>
    <scope>NUCLEOTIDE SEQUENCE [LARGE SCALE GENOMIC DNA]</scope>
</reference>
<evidence type="ECO:0000313" key="7">
    <source>
        <dbReference type="EMBL" id="CAL4773930.1"/>
    </source>
</evidence>
<feature type="region of interest" description="Disordered" evidence="3">
    <location>
        <begin position="238"/>
        <end position="259"/>
    </location>
</feature>
<accession>A0A9P1C9J3</accession>
<dbReference type="InterPro" id="IPR013083">
    <property type="entry name" value="Znf_RING/FYVE/PHD"/>
</dbReference>
<dbReference type="AlphaFoldDB" id="A0A9P1C9J3"/>
<dbReference type="EMBL" id="CAMXCT030001098">
    <property type="protein sequence ID" value="CAL4773930.1"/>
    <property type="molecule type" value="Genomic_DNA"/>
</dbReference>
<dbReference type="Pfam" id="PF24681">
    <property type="entry name" value="Kelch_KLHDC2_KLHL20_DRC7"/>
    <property type="match status" value="1"/>
</dbReference>
<dbReference type="EMBL" id="CAMXCT010001098">
    <property type="protein sequence ID" value="CAI3986618.1"/>
    <property type="molecule type" value="Genomic_DNA"/>
</dbReference>